<dbReference type="EMBL" id="JAOL01000062">
    <property type="protein sequence ID" value="EUA93503.1"/>
    <property type="molecule type" value="Genomic_DNA"/>
</dbReference>
<protein>
    <submittedName>
        <fullName evidence="2">TipAS antibiotic-recognition domain protein</fullName>
    </submittedName>
</protein>
<dbReference type="Pfam" id="PF07739">
    <property type="entry name" value="TipAS"/>
    <property type="match status" value="1"/>
</dbReference>
<dbReference type="InterPro" id="IPR012925">
    <property type="entry name" value="TipAS_dom"/>
</dbReference>
<gene>
    <name evidence="2" type="ORF">I551_0069</name>
</gene>
<dbReference type="Proteomes" id="UP000020681">
    <property type="component" value="Unassembled WGS sequence"/>
</dbReference>
<dbReference type="Gene3D" id="1.10.490.50">
    <property type="entry name" value="Antibiotic binding domain of TipA-like multidrug resistance regulators"/>
    <property type="match status" value="1"/>
</dbReference>
<keyword evidence="3" id="KW-1185">Reference proteome</keyword>
<dbReference type="SUPFAM" id="SSF89082">
    <property type="entry name" value="Antibiotic binding domain of TipA-like multidrug resistance regulators"/>
    <property type="match status" value="1"/>
</dbReference>
<accession>A0ABP3AQW7</accession>
<reference evidence="2 3" key="1">
    <citation type="submission" date="2014-01" db="EMBL/GenBank/DDBJ databases">
        <authorList>
            <person name="Dobos K."/>
            <person name="Lenaerts A."/>
            <person name="Ordway D."/>
            <person name="DeGroote M.A."/>
            <person name="Parker T."/>
            <person name="Sizemore C."/>
            <person name="Tallon L.J."/>
            <person name="Sadzewicz L.K."/>
            <person name="Sengamalay N."/>
            <person name="Fraser C.M."/>
            <person name="Hine E."/>
            <person name="Shefchek K.A."/>
            <person name="Das S.P."/>
            <person name="Tettelin H."/>
        </authorList>
    </citation>
    <scope>NUCLEOTIDE SEQUENCE [LARGE SCALE GENOMIC DNA]</scope>
    <source>
        <strain evidence="2 3">Harvey</strain>
    </source>
</reference>
<evidence type="ECO:0000313" key="3">
    <source>
        <dbReference type="Proteomes" id="UP000020681"/>
    </source>
</evidence>
<evidence type="ECO:0000259" key="1">
    <source>
        <dbReference type="Pfam" id="PF07739"/>
    </source>
</evidence>
<dbReference type="InterPro" id="IPR036244">
    <property type="entry name" value="TipA-like_antibiotic-bd"/>
</dbReference>
<proteinExistence type="predicted"/>
<sequence>MNRWFYDCPPAFHRNLGDMYVSDPRYIATYDESFGLPGLAAYCREAIHANANRAGG</sequence>
<organism evidence="2 3">
    <name type="scientific">Mycobacterium ulcerans str. Harvey</name>
    <dbReference type="NCBI Taxonomy" id="1299332"/>
    <lineage>
        <taxon>Bacteria</taxon>
        <taxon>Bacillati</taxon>
        <taxon>Actinomycetota</taxon>
        <taxon>Actinomycetes</taxon>
        <taxon>Mycobacteriales</taxon>
        <taxon>Mycobacteriaceae</taxon>
        <taxon>Mycobacterium</taxon>
        <taxon>Mycobacterium ulcerans group</taxon>
    </lineage>
</organism>
<comment type="caution">
    <text evidence="2">The sequence shown here is derived from an EMBL/GenBank/DDBJ whole genome shotgun (WGS) entry which is preliminary data.</text>
</comment>
<feature type="domain" description="TipAS antibiotic-recognition" evidence="1">
    <location>
        <begin position="2"/>
        <end position="50"/>
    </location>
</feature>
<name>A0ABP3AQW7_MYCUL</name>
<evidence type="ECO:0000313" key="2">
    <source>
        <dbReference type="EMBL" id="EUA93503.1"/>
    </source>
</evidence>